<keyword evidence="3" id="KW-1185">Reference proteome</keyword>
<proteinExistence type="predicted"/>
<dbReference type="Proteomes" id="UP000481109">
    <property type="component" value="Unassembled WGS sequence"/>
</dbReference>
<protein>
    <recommendedName>
        <fullName evidence="4">Lipoprotein CseA</fullName>
    </recommendedName>
</protein>
<evidence type="ECO:0000313" key="3">
    <source>
        <dbReference type="Proteomes" id="UP000481109"/>
    </source>
</evidence>
<accession>A0A6G4XPH3</accession>
<feature type="compositionally biased region" description="Pro residues" evidence="1">
    <location>
        <begin position="25"/>
        <end position="35"/>
    </location>
</feature>
<name>A0A6G4XPH3_9ACTN</name>
<evidence type="ECO:0000313" key="2">
    <source>
        <dbReference type="EMBL" id="NGO78700.1"/>
    </source>
</evidence>
<feature type="region of interest" description="Disordered" evidence="1">
    <location>
        <begin position="1"/>
        <end position="41"/>
    </location>
</feature>
<evidence type="ECO:0008006" key="4">
    <source>
        <dbReference type="Google" id="ProtNLM"/>
    </source>
</evidence>
<evidence type="ECO:0000256" key="1">
    <source>
        <dbReference type="SAM" id="MobiDB-lite"/>
    </source>
</evidence>
<dbReference type="EMBL" id="JAAKZW010000113">
    <property type="protein sequence ID" value="NGO78700.1"/>
    <property type="molecule type" value="Genomic_DNA"/>
</dbReference>
<sequence>MVLTACGTGGAGTRDEGAAQVGERPPTPTASPSPSPATKRLKTAEVVALVKDDPAVSARVRADLKPCFEDTYPVDVSYGNLTGGSSDDLVVNVMTCADGIGVGSYVYRADGKKYQNVFKAEEPPVYGENLRGELVINQQLYGKGDPVAFPSSEEVITYRWQGNRFQETGRVHNDYSSAVNGPDAEAAPEEN</sequence>
<organism evidence="2 3">
    <name type="scientific">Streptomyces mesophilus</name>
    <dbReference type="NCBI Taxonomy" id="1775132"/>
    <lineage>
        <taxon>Bacteria</taxon>
        <taxon>Bacillati</taxon>
        <taxon>Actinomycetota</taxon>
        <taxon>Actinomycetes</taxon>
        <taxon>Kitasatosporales</taxon>
        <taxon>Streptomycetaceae</taxon>
        <taxon>Streptomyces</taxon>
    </lineage>
</organism>
<gene>
    <name evidence="2" type="ORF">G6045_24020</name>
</gene>
<dbReference type="AlphaFoldDB" id="A0A6G4XPH3"/>
<comment type="caution">
    <text evidence="2">The sequence shown here is derived from an EMBL/GenBank/DDBJ whole genome shotgun (WGS) entry which is preliminary data.</text>
</comment>
<reference evidence="2 3" key="1">
    <citation type="submission" date="2020-02" db="EMBL/GenBank/DDBJ databases">
        <title>Whole-genome analyses of novel actinobacteria.</title>
        <authorList>
            <person name="Sahin N."/>
            <person name="Tokatli A."/>
        </authorList>
    </citation>
    <scope>NUCLEOTIDE SEQUENCE [LARGE SCALE GENOMIC DNA]</scope>
    <source>
        <strain evidence="2 3">YC504</strain>
    </source>
</reference>